<dbReference type="EMBL" id="MU266438">
    <property type="protein sequence ID" value="KAH7923955.1"/>
    <property type="molecule type" value="Genomic_DNA"/>
</dbReference>
<evidence type="ECO:0000313" key="1">
    <source>
        <dbReference type="EMBL" id="KAH7923955.1"/>
    </source>
</evidence>
<gene>
    <name evidence="1" type="ORF">BV22DRAFT_1035783</name>
</gene>
<reference evidence="1" key="1">
    <citation type="journal article" date="2021" name="New Phytol.">
        <title>Evolutionary innovations through gain and loss of genes in the ectomycorrhizal Boletales.</title>
        <authorList>
            <person name="Wu G."/>
            <person name="Miyauchi S."/>
            <person name="Morin E."/>
            <person name="Kuo A."/>
            <person name="Drula E."/>
            <person name="Varga T."/>
            <person name="Kohler A."/>
            <person name="Feng B."/>
            <person name="Cao Y."/>
            <person name="Lipzen A."/>
            <person name="Daum C."/>
            <person name="Hundley H."/>
            <person name="Pangilinan J."/>
            <person name="Johnson J."/>
            <person name="Barry K."/>
            <person name="LaButti K."/>
            <person name="Ng V."/>
            <person name="Ahrendt S."/>
            <person name="Min B."/>
            <person name="Choi I.G."/>
            <person name="Park H."/>
            <person name="Plett J.M."/>
            <person name="Magnuson J."/>
            <person name="Spatafora J.W."/>
            <person name="Nagy L.G."/>
            <person name="Henrissat B."/>
            <person name="Grigoriev I.V."/>
            <person name="Yang Z.L."/>
            <person name="Xu J."/>
            <person name="Martin F.M."/>
        </authorList>
    </citation>
    <scope>NUCLEOTIDE SEQUENCE</scope>
    <source>
        <strain evidence="1">KUC20120723A-06</strain>
    </source>
</reference>
<keyword evidence="2" id="KW-1185">Reference proteome</keyword>
<dbReference type="Proteomes" id="UP000790709">
    <property type="component" value="Unassembled WGS sequence"/>
</dbReference>
<sequence>MSQPQYDVLIAGLVSVGLIGLLVRAKIRTTSASLPLPPSPGPGHPLFGHKLPLPYPFLTIAGWIDSLGPVISLQQGRQTVVYIGRYKAAVEIMEKQGGLLVDRPRSIAAGELLLGGMSIVFAPTGDRFRRMRRAIHTHLQPKAAESYESLQMDNAKTTILDLLADPNQFPNHVRRYAASVIQKIAYGKTTPTSVSDPEVRSVRDSVTRVRHAMRPGAYLVDSFPFLKYLPWYGRDLRRGHELGTQLYTGQLNRVRQELGDDKAGPSFGKHLLEHEQDYGLSEKEMAYLAGAFFGAGSDTTALAICIIIIAAARHPDAQAKVQAELDTVVGNERAPTFADESMLPQVQAFILECMRWRPIAPGGVPHRATQDIIWENYCIPAGTTVSGNHWAISRDPDVFPNPEKFDPQRWIDGAGQVRDDLKFPAFGFGRRICPGLHVANRSIFINAVLILWSFRLLEDKSQPVDEMSFMIGDIPEVKPFSIIFEHRIEEKELRYIMERYTEGM</sequence>
<protein>
    <submittedName>
        <fullName evidence="1">Cytochrome P450</fullName>
    </submittedName>
</protein>
<comment type="caution">
    <text evidence="1">The sequence shown here is derived from an EMBL/GenBank/DDBJ whole genome shotgun (WGS) entry which is preliminary data.</text>
</comment>
<proteinExistence type="predicted"/>
<accession>A0ACB8BDQ2</accession>
<organism evidence="1 2">
    <name type="scientific">Leucogyrophana mollusca</name>
    <dbReference type="NCBI Taxonomy" id="85980"/>
    <lineage>
        <taxon>Eukaryota</taxon>
        <taxon>Fungi</taxon>
        <taxon>Dikarya</taxon>
        <taxon>Basidiomycota</taxon>
        <taxon>Agaricomycotina</taxon>
        <taxon>Agaricomycetes</taxon>
        <taxon>Agaricomycetidae</taxon>
        <taxon>Boletales</taxon>
        <taxon>Boletales incertae sedis</taxon>
        <taxon>Leucogyrophana</taxon>
    </lineage>
</organism>
<name>A0ACB8BDQ2_9AGAM</name>
<evidence type="ECO:0000313" key="2">
    <source>
        <dbReference type="Proteomes" id="UP000790709"/>
    </source>
</evidence>